<organism evidence="3 4">
    <name type="scientific">gamma proteobacterium HTCC2207</name>
    <dbReference type="NCBI Taxonomy" id="314287"/>
    <lineage>
        <taxon>Bacteria</taxon>
        <taxon>Pseudomonadati</taxon>
        <taxon>Pseudomonadota</taxon>
        <taxon>Gammaproteobacteria</taxon>
        <taxon>Cellvibrionales</taxon>
        <taxon>Porticoccaceae</taxon>
        <taxon>SAR92 clade</taxon>
    </lineage>
</organism>
<dbReference type="eggNOG" id="COG1028">
    <property type="taxonomic scope" value="Bacteria"/>
</dbReference>
<dbReference type="PANTHER" id="PTHR42760">
    <property type="entry name" value="SHORT-CHAIN DEHYDROGENASES/REDUCTASES FAMILY MEMBER"/>
    <property type="match status" value="1"/>
</dbReference>
<evidence type="ECO:0000313" key="3">
    <source>
        <dbReference type="EMBL" id="EAS47251.1"/>
    </source>
</evidence>
<dbReference type="STRING" id="314287.GB2207_11558"/>
<dbReference type="CDD" id="cd05233">
    <property type="entry name" value="SDR_c"/>
    <property type="match status" value="1"/>
</dbReference>
<comment type="similarity">
    <text evidence="1">Belongs to the short-chain dehydrogenases/reductases (SDR) family.</text>
</comment>
<keyword evidence="4" id="KW-1185">Reference proteome</keyword>
<keyword evidence="2" id="KW-0560">Oxidoreductase</keyword>
<dbReference type="PRINTS" id="PR00080">
    <property type="entry name" value="SDRFAMILY"/>
</dbReference>
<dbReference type="AlphaFoldDB" id="Q1YSF5"/>
<gene>
    <name evidence="3" type="ORF">GB2207_11558</name>
</gene>
<dbReference type="GO" id="GO:0016616">
    <property type="term" value="F:oxidoreductase activity, acting on the CH-OH group of donors, NAD or NADP as acceptor"/>
    <property type="evidence" value="ECO:0007669"/>
    <property type="project" value="TreeGrafter"/>
</dbReference>
<comment type="caution">
    <text evidence="3">The sequence shown here is derived from an EMBL/GenBank/DDBJ whole genome shotgun (WGS) entry which is preliminary data.</text>
</comment>
<sequence>MGESANYPSLSGRCVFITGGATGIGAAMVEAFALQNSKVAFVDLDSTAAESLCERLELKTGRRPWFQQIDVTDVPALQDSIKSAVAELGPLQALVNNAANDQRHSPENVTPESWRDCMAINLDATFFAAQAAAKIMTEANHQVKSQGGSIINFSSINALLGPANMPGYVAAKAGIVGLSKALAADYGAADIRVNAILPGWVVTERQLDTWLTPEAEADWMEQVSLKQRLLPEEVANLALFLAADDSRMITGQSFTIDGGRT</sequence>
<dbReference type="PROSITE" id="PS00061">
    <property type="entry name" value="ADH_SHORT"/>
    <property type="match status" value="1"/>
</dbReference>
<dbReference type="InterPro" id="IPR020904">
    <property type="entry name" value="Sc_DH/Rdtase_CS"/>
</dbReference>
<dbReference type="InterPro" id="IPR036291">
    <property type="entry name" value="NAD(P)-bd_dom_sf"/>
</dbReference>
<accession>Q1YSF5</accession>
<dbReference type="PANTHER" id="PTHR42760:SF133">
    <property type="entry name" value="3-OXOACYL-[ACYL-CARRIER-PROTEIN] REDUCTASE"/>
    <property type="match status" value="1"/>
</dbReference>
<dbReference type="Gene3D" id="3.40.50.720">
    <property type="entry name" value="NAD(P)-binding Rossmann-like Domain"/>
    <property type="match status" value="1"/>
</dbReference>
<protein>
    <submittedName>
        <fullName evidence="3">Probable oxidoreductase protein</fullName>
    </submittedName>
</protein>
<dbReference type="OrthoDB" id="9789398at2"/>
<dbReference type="Proteomes" id="UP000005555">
    <property type="component" value="Unassembled WGS sequence"/>
</dbReference>
<proteinExistence type="inferred from homology"/>
<evidence type="ECO:0000256" key="1">
    <source>
        <dbReference type="ARBA" id="ARBA00006484"/>
    </source>
</evidence>
<dbReference type="PRINTS" id="PR00081">
    <property type="entry name" value="GDHRDH"/>
</dbReference>
<reference evidence="3 4" key="1">
    <citation type="submission" date="2006-03" db="EMBL/GenBank/DDBJ databases">
        <authorList>
            <person name="Giovannoni S.J."/>
            <person name="Cho J.-C."/>
            <person name="Ferriera S."/>
            <person name="Johnson J."/>
            <person name="Kravitz S."/>
            <person name="Halpern A."/>
            <person name="Remington K."/>
            <person name="Beeson K."/>
            <person name="Tran B."/>
            <person name="Rogers Y.-H."/>
            <person name="Friedman R."/>
            <person name="Venter J.C."/>
        </authorList>
    </citation>
    <scope>NUCLEOTIDE SEQUENCE [LARGE SCALE GENOMIC DNA]</scope>
    <source>
        <strain evidence="3 4">HTCC2207</strain>
    </source>
</reference>
<evidence type="ECO:0000256" key="2">
    <source>
        <dbReference type="ARBA" id="ARBA00023002"/>
    </source>
</evidence>
<dbReference type="SUPFAM" id="SSF51735">
    <property type="entry name" value="NAD(P)-binding Rossmann-fold domains"/>
    <property type="match status" value="1"/>
</dbReference>
<dbReference type="FunFam" id="3.40.50.720:FF:000084">
    <property type="entry name" value="Short-chain dehydrogenase reductase"/>
    <property type="match status" value="1"/>
</dbReference>
<dbReference type="Pfam" id="PF13561">
    <property type="entry name" value="adh_short_C2"/>
    <property type="match status" value="1"/>
</dbReference>
<dbReference type="InterPro" id="IPR002347">
    <property type="entry name" value="SDR_fam"/>
</dbReference>
<name>Q1YSF5_9GAMM</name>
<dbReference type="EMBL" id="AAPI01000003">
    <property type="protein sequence ID" value="EAS47251.1"/>
    <property type="molecule type" value="Genomic_DNA"/>
</dbReference>
<evidence type="ECO:0000313" key="4">
    <source>
        <dbReference type="Proteomes" id="UP000005555"/>
    </source>
</evidence>
<dbReference type="HOGENOM" id="CLU_010194_1_0_6"/>